<sequence length="267" mass="29839">MRLTGGEKVRGDPLLPRTDVFEQPEKYRPLVALGHRKTRNNEDTRLILDMFLDRGEDINDQCGPLGGVIHYTVAVPHEYTPDILDLLIQKGADINQPGPEGAPLEFLWKEANTRSLNDDMYLVSRYRDVLRHLIGLGAVNTRKDPNGLVPSVRQMRYFGCNRTDHDECLRYYREGPFDGVSIWSRPVVPGPGDADLYLAFPSDQFSFSGQESGSECEDGENGSDQDDDNYHSTDEVIPALNSECTSSQPDVARADEGYRRTGSTAVS</sequence>
<gene>
    <name evidence="2" type="ORF">PV05_04818</name>
</gene>
<protein>
    <recommendedName>
        <fullName evidence="4">Ankyrin repeat protein</fullName>
    </recommendedName>
</protein>
<keyword evidence="3" id="KW-1185">Reference proteome</keyword>
<evidence type="ECO:0008006" key="4">
    <source>
        <dbReference type="Google" id="ProtNLM"/>
    </source>
</evidence>
<organism evidence="2 3">
    <name type="scientific">Exophiala xenobiotica</name>
    <dbReference type="NCBI Taxonomy" id="348802"/>
    <lineage>
        <taxon>Eukaryota</taxon>
        <taxon>Fungi</taxon>
        <taxon>Dikarya</taxon>
        <taxon>Ascomycota</taxon>
        <taxon>Pezizomycotina</taxon>
        <taxon>Eurotiomycetes</taxon>
        <taxon>Chaetothyriomycetidae</taxon>
        <taxon>Chaetothyriales</taxon>
        <taxon>Herpotrichiellaceae</taxon>
        <taxon>Exophiala</taxon>
    </lineage>
</organism>
<reference evidence="2 3" key="1">
    <citation type="submission" date="2015-01" db="EMBL/GenBank/DDBJ databases">
        <title>The Genome Sequence of Exophiala xenobiotica CBS118157.</title>
        <authorList>
            <consortium name="The Broad Institute Genomics Platform"/>
            <person name="Cuomo C."/>
            <person name="de Hoog S."/>
            <person name="Gorbushina A."/>
            <person name="Stielow B."/>
            <person name="Teixiera M."/>
            <person name="Abouelleil A."/>
            <person name="Chapman S.B."/>
            <person name="Priest M."/>
            <person name="Young S.K."/>
            <person name="Wortman J."/>
            <person name="Nusbaum C."/>
            <person name="Birren B."/>
        </authorList>
    </citation>
    <scope>NUCLEOTIDE SEQUENCE [LARGE SCALE GENOMIC DNA]</scope>
    <source>
        <strain evidence="2 3">CBS 118157</strain>
    </source>
</reference>
<dbReference type="Proteomes" id="UP000054342">
    <property type="component" value="Unassembled WGS sequence"/>
</dbReference>
<dbReference type="RefSeq" id="XP_013316720.1">
    <property type="nucleotide sequence ID" value="XM_013461266.1"/>
</dbReference>
<evidence type="ECO:0000256" key="1">
    <source>
        <dbReference type="SAM" id="MobiDB-lite"/>
    </source>
</evidence>
<dbReference type="GeneID" id="25326726"/>
<name>A0A0D2BUH3_9EURO</name>
<accession>A0A0D2BUH3</accession>
<dbReference type="AlphaFoldDB" id="A0A0D2BUH3"/>
<evidence type="ECO:0000313" key="3">
    <source>
        <dbReference type="Proteomes" id="UP000054342"/>
    </source>
</evidence>
<dbReference type="EMBL" id="KN847319">
    <property type="protein sequence ID" value="KIW56136.1"/>
    <property type="molecule type" value="Genomic_DNA"/>
</dbReference>
<dbReference type="OrthoDB" id="4837942at2759"/>
<feature type="region of interest" description="Disordered" evidence="1">
    <location>
        <begin position="207"/>
        <end position="267"/>
    </location>
</feature>
<evidence type="ECO:0000313" key="2">
    <source>
        <dbReference type="EMBL" id="KIW56136.1"/>
    </source>
</evidence>
<proteinExistence type="predicted"/>
<dbReference type="HOGENOM" id="CLU_1042195_0_0_1"/>
<feature type="compositionally biased region" description="Acidic residues" evidence="1">
    <location>
        <begin position="214"/>
        <end position="227"/>
    </location>
</feature>